<dbReference type="AlphaFoldDB" id="A0A650CNN8"/>
<protein>
    <submittedName>
        <fullName evidence="1">DUF61 family protein</fullName>
    </submittedName>
</protein>
<proteinExistence type="predicted"/>
<dbReference type="Proteomes" id="UP000423396">
    <property type="component" value="Chromosome"/>
</dbReference>
<name>A0A650CNN8_9CREN</name>
<dbReference type="OrthoDB" id="15458at2157"/>
<reference evidence="1 2" key="1">
    <citation type="submission" date="2019-10" db="EMBL/GenBank/DDBJ databases">
        <title>Genome Sequences from Six Type Strain Members of the Archaeal Family Sulfolobaceae: Acidianus ambivalens, Acidianus infernus, Metallosphaera prunae, Stygiolobus azoricus, Sulfolobus metallicus, and Sulfurisphaera ohwakuensis.</title>
        <authorList>
            <person name="Counts J.A."/>
            <person name="Kelly R.M."/>
        </authorList>
    </citation>
    <scope>NUCLEOTIDE SEQUENCE [LARGE SCALE GENOMIC DNA]</scope>
    <source>
        <strain evidence="1 2">FC6</strain>
    </source>
</reference>
<dbReference type="Pfam" id="PF01886">
    <property type="entry name" value="DUF61"/>
    <property type="match status" value="1"/>
</dbReference>
<organism evidence="1 2">
    <name type="scientific">Stygiolobus azoricus</name>
    <dbReference type="NCBI Taxonomy" id="41675"/>
    <lineage>
        <taxon>Archaea</taxon>
        <taxon>Thermoproteota</taxon>
        <taxon>Thermoprotei</taxon>
        <taxon>Sulfolobales</taxon>
        <taxon>Sulfolobaceae</taxon>
        <taxon>Stygiolobus</taxon>
    </lineage>
</organism>
<dbReference type="PIRSF" id="PIRSF024484">
    <property type="entry name" value="UCP024484"/>
    <property type="match status" value="1"/>
</dbReference>
<keyword evidence="2" id="KW-1185">Reference proteome</keyword>
<dbReference type="GeneID" id="42798282"/>
<sequence>MFDKIFDIGIKGTISYYPQEFVTLKQALDGNNYVKVNGGFKHYFKKEELEKLSKNLPLYLWDLVKIPFVIVKTLNPGEYVLNGSEWENKAISVLLKKDIKSYMTIGDVEKIIKEYKSLVFITLSPLGSLSSGDENDEYY</sequence>
<dbReference type="InterPro" id="IPR012357">
    <property type="entry name" value="UCP024484"/>
</dbReference>
<dbReference type="InterPro" id="IPR002746">
    <property type="entry name" value="UPF0216"/>
</dbReference>
<dbReference type="EMBL" id="CP045483">
    <property type="protein sequence ID" value="QGR19292.1"/>
    <property type="molecule type" value="Genomic_DNA"/>
</dbReference>
<dbReference type="KEGG" id="sazo:D1868_04375"/>
<dbReference type="RefSeq" id="WP_156005923.1">
    <property type="nucleotide sequence ID" value="NZ_CP045483.1"/>
</dbReference>
<evidence type="ECO:0000313" key="1">
    <source>
        <dbReference type="EMBL" id="QGR19292.1"/>
    </source>
</evidence>
<accession>A0A650CNN8</accession>
<evidence type="ECO:0000313" key="2">
    <source>
        <dbReference type="Proteomes" id="UP000423396"/>
    </source>
</evidence>
<gene>
    <name evidence="1" type="ORF">D1868_04375</name>
</gene>